<keyword evidence="2" id="KW-1185">Reference proteome</keyword>
<dbReference type="Proteomes" id="UP000789860">
    <property type="component" value="Unassembled WGS sequence"/>
</dbReference>
<proteinExistence type="predicted"/>
<dbReference type="EMBL" id="CAJVPM010003552">
    <property type="protein sequence ID" value="CAG8502785.1"/>
    <property type="molecule type" value="Genomic_DNA"/>
</dbReference>
<sequence>MTATAVKLQPFIDAGTHPESYYDKLLPPISAQLRRWLLSTIRKETKLLANIQNSLRHPLLDSFFIYTAILGTHTFFVIFLPMLFWFGYGPLARSLTLITTSGVFFTGFLKDMLCLPRPSSPPIRRLCIGSHHLEYGFPSTHTTNAVSIALYLLTHIYAIESNTMLKVVGTACVIIYCLSIMIGRIYCGMHSLTDVLAGSILAILIWWIHWSFQIHIDAFILNKSWNVPIIVIAVGISLVYIFPESIDHCPCIEDSIACIGAAIGMIIGSWNFSNSRFSNNGNVPYDYNSTGLVITVSRVIFGLMVVFIWRISMKKILLAVLSPIYKAFNLIYQDTFIIKKIINDRYPLSTSPTGVTRRSRNKYSKSNELNKNFVILPIDLTIKLIVYTGIGWLVVDMIPVLFEVFGIG</sequence>
<evidence type="ECO:0000313" key="2">
    <source>
        <dbReference type="Proteomes" id="UP000789860"/>
    </source>
</evidence>
<gene>
    <name evidence="1" type="ORF">SCALOS_LOCUS3317</name>
</gene>
<name>A0ACA9L2U5_9GLOM</name>
<comment type="caution">
    <text evidence="1">The sequence shown here is derived from an EMBL/GenBank/DDBJ whole genome shotgun (WGS) entry which is preliminary data.</text>
</comment>
<feature type="non-terminal residue" evidence="1">
    <location>
        <position position="408"/>
    </location>
</feature>
<evidence type="ECO:0000313" key="1">
    <source>
        <dbReference type="EMBL" id="CAG8502785.1"/>
    </source>
</evidence>
<protein>
    <submittedName>
        <fullName evidence="1">4406_t:CDS:1</fullName>
    </submittedName>
</protein>
<organism evidence="1 2">
    <name type="scientific">Scutellospora calospora</name>
    <dbReference type="NCBI Taxonomy" id="85575"/>
    <lineage>
        <taxon>Eukaryota</taxon>
        <taxon>Fungi</taxon>
        <taxon>Fungi incertae sedis</taxon>
        <taxon>Mucoromycota</taxon>
        <taxon>Glomeromycotina</taxon>
        <taxon>Glomeromycetes</taxon>
        <taxon>Diversisporales</taxon>
        <taxon>Gigasporaceae</taxon>
        <taxon>Scutellospora</taxon>
    </lineage>
</organism>
<reference evidence="1" key="1">
    <citation type="submission" date="2021-06" db="EMBL/GenBank/DDBJ databases">
        <authorList>
            <person name="Kallberg Y."/>
            <person name="Tangrot J."/>
            <person name="Rosling A."/>
        </authorList>
    </citation>
    <scope>NUCLEOTIDE SEQUENCE</scope>
    <source>
        <strain evidence="1">AU212A</strain>
    </source>
</reference>
<accession>A0ACA9L2U5</accession>